<protein>
    <recommendedName>
        <fullName evidence="3">Pirin N-terminal domain-containing protein</fullName>
    </recommendedName>
</protein>
<dbReference type="InterPro" id="IPR003829">
    <property type="entry name" value="Pirin_N_dom"/>
</dbReference>
<evidence type="ECO:0000313" key="5">
    <source>
        <dbReference type="Proteomes" id="UP000567922"/>
    </source>
</evidence>
<dbReference type="RefSeq" id="WP_064438429.1">
    <property type="nucleotide sequence ID" value="NZ_BDDI01000001.1"/>
</dbReference>
<dbReference type="AlphaFoldDB" id="A0A839RT61"/>
<dbReference type="OrthoDB" id="321327at2"/>
<name>A0A839RT61_9ACTN</name>
<comment type="similarity">
    <text evidence="1 2">Belongs to the pirin family.</text>
</comment>
<evidence type="ECO:0000256" key="1">
    <source>
        <dbReference type="ARBA" id="ARBA00008416"/>
    </source>
</evidence>
<comment type="caution">
    <text evidence="4">The sequence shown here is derived from an EMBL/GenBank/DDBJ whole genome shotgun (WGS) entry which is preliminary data.</text>
</comment>
<evidence type="ECO:0000259" key="3">
    <source>
        <dbReference type="Pfam" id="PF02678"/>
    </source>
</evidence>
<feature type="domain" description="Pirin N-terminal" evidence="3">
    <location>
        <begin position="17"/>
        <end position="133"/>
    </location>
</feature>
<keyword evidence="5" id="KW-1185">Reference proteome</keyword>
<dbReference type="InterPro" id="IPR014710">
    <property type="entry name" value="RmlC-like_jellyroll"/>
</dbReference>
<dbReference type="PANTHER" id="PTHR43212">
    <property type="entry name" value="QUERCETIN 2,3-DIOXYGENASE"/>
    <property type="match status" value="1"/>
</dbReference>
<dbReference type="InterPro" id="IPR011051">
    <property type="entry name" value="RmlC_Cupin_sf"/>
</dbReference>
<dbReference type="Pfam" id="PF02678">
    <property type="entry name" value="Pirin"/>
    <property type="match status" value="1"/>
</dbReference>
<dbReference type="Gene3D" id="2.60.120.10">
    <property type="entry name" value="Jelly Rolls"/>
    <property type="match status" value="2"/>
</dbReference>
<evidence type="ECO:0000256" key="2">
    <source>
        <dbReference type="RuleBase" id="RU003457"/>
    </source>
</evidence>
<dbReference type="EMBL" id="JACHWS010000004">
    <property type="protein sequence ID" value="MBB3039537.1"/>
    <property type="molecule type" value="Genomic_DNA"/>
</dbReference>
<proteinExistence type="inferred from homology"/>
<dbReference type="SUPFAM" id="SSF51182">
    <property type="entry name" value="RmlC-like cupins"/>
    <property type="match status" value="1"/>
</dbReference>
<accession>A0A839RT61</accession>
<organism evidence="4 5">
    <name type="scientific">Hoyosella altamirensis</name>
    <dbReference type="NCBI Taxonomy" id="616997"/>
    <lineage>
        <taxon>Bacteria</taxon>
        <taxon>Bacillati</taxon>
        <taxon>Actinomycetota</taxon>
        <taxon>Actinomycetes</taxon>
        <taxon>Mycobacteriales</taxon>
        <taxon>Hoyosellaceae</taxon>
        <taxon>Hoyosella</taxon>
    </lineage>
</organism>
<evidence type="ECO:0000313" key="4">
    <source>
        <dbReference type="EMBL" id="MBB3039537.1"/>
    </source>
</evidence>
<sequence>MRILNPPRAEVVPSSARPRTHVSWLESRHSFSFGPHYNPENTHHGVLLVNNEELVTAGSGFDTHPHQNMEILTWVLEGSLLHQDSMGHAGVVYPGLAQRMSSGTGIMHSERNDSWRLAGPRHDNPVHFIQMWVLPDETGDPPDYDQTEIDTDLASGSLVPVASGMPKYRHGSALRIRNRNAALHISRLQPGYPIVVPDAPYVHVHVARGSANMESIGDLGPGDSVRLTSTGGHRISTTNDAEVLIWEMHTSLTGR</sequence>
<reference evidence="4 5" key="1">
    <citation type="submission" date="2020-08" db="EMBL/GenBank/DDBJ databases">
        <title>Sequencing the genomes of 1000 actinobacteria strains.</title>
        <authorList>
            <person name="Klenk H.-P."/>
        </authorList>
    </citation>
    <scope>NUCLEOTIDE SEQUENCE [LARGE SCALE GENOMIC DNA]</scope>
    <source>
        <strain evidence="4 5">DSM 45258</strain>
    </source>
</reference>
<dbReference type="PANTHER" id="PTHR43212:SF3">
    <property type="entry name" value="QUERCETIN 2,3-DIOXYGENASE"/>
    <property type="match status" value="1"/>
</dbReference>
<dbReference type="CDD" id="cd02910">
    <property type="entry name" value="cupin_Yhhw_N"/>
    <property type="match status" value="1"/>
</dbReference>
<dbReference type="Proteomes" id="UP000567922">
    <property type="component" value="Unassembled WGS sequence"/>
</dbReference>
<dbReference type="InterPro" id="IPR012093">
    <property type="entry name" value="Pirin"/>
</dbReference>
<gene>
    <name evidence="4" type="ORF">FHU29_004025</name>
</gene>